<evidence type="ECO:0000313" key="10">
    <source>
        <dbReference type="EMBL" id="ADG73786.1"/>
    </source>
</evidence>
<dbReference type="SUPFAM" id="SSF52540">
    <property type="entry name" value="P-loop containing nucleoside triphosphate hydrolases"/>
    <property type="match status" value="1"/>
</dbReference>
<dbReference type="GO" id="GO:0005975">
    <property type="term" value="P:carbohydrate metabolic process"/>
    <property type="evidence" value="ECO:0007669"/>
    <property type="project" value="InterPro"/>
</dbReference>
<dbReference type="InterPro" id="IPR006001">
    <property type="entry name" value="Therm_gnt_kin"/>
</dbReference>
<dbReference type="Pfam" id="PF01202">
    <property type="entry name" value="SKI"/>
    <property type="match status" value="1"/>
</dbReference>
<dbReference type="NCBIfam" id="TIGR01313">
    <property type="entry name" value="therm_gnt_kin"/>
    <property type="match status" value="1"/>
</dbReference>
<protein>
    <recommendedName>
        <fullName evidence="3 9">Gluconokinase</fullName>
        <ecNumber evidence="3 9">2.7.1.12</ecNumber>
    </recommendedName>
</protein>
<evidence type="ECO:0000256" key="9">
    <source>
        <dbReference type="RuleBase" id="RU363066"/>
    </source>
</evidence>
<dbReference type="AlphaFoldDB" id="D5UK44"/>
<keyword evidence="6 9" id="KW-0418">Kinase</keyword>
<keyword evidence="4 9" id="KW-0808">Transferase</keyword>
<dbReference type="EC" id="2.7.1.12" evidence="3 9"/>
<reference evidence="10 11" key="1">
    <citation type="journal article" date="2010" name="Stand. Genomic Sci.">
        <title>Complete genome sequence of Cellulomonas flavigena type strain (134).</title>
        <authorList>
            <person name="Abt B."/>
            <person name="Foster B."/>
            <person name="Lapidus A."/>
            <person name="Clum A."/>
            <person name="Sun H."/>
            <person name="Pukall R."/>
            <person name="Lucas S."/>
            <person name="Glavina Del Rio T."/>
            <person name="Nolan M."/>
            <person name="Tice H."/>
            <person name="Cheng J.F."/>
            <person name="Pitluck S."/>
            <person name="Liolios K."/>
            <person name="Ivanova N."/>
            <person name="Mavromatis K."/>
            <person name="Ovchinnikova G."/>
            <person name="Pati A."/>
            <person name="Goodwin L."/>
            <person name="Chen A."/>
            <person name="Palaniappan K."/>
            <person name="Land M."/>
            <person name="Hauser L."/>
            <person name="Chang Y.J."/>
            <person name="Jeffries C.D."/>
            <person name="Rohde M."/>
            <person name="Goker M."/>
            <person name="Woyke T."/>
            <person name="Bristow J."/>
            <person name="Eisen J.A."/>
            <person name="Markowitz V."/>
            <person name="Hugenholtz P."/>
            <person name="Kyrpides N.C."/>
            <person name="Klenk H.P."/>
        </authorList>
    </citation>
    <scope>NUCLEOTIDE SEQUENCE [LARGE SCALE GENOMIC DNA]</scope>
    <source>
        <strain evidence="11">ATCC 482 / DSM 20109 / BCRC 11376 / JCM 18109 / NBRC 3775 / NCIMB 8073 / NRS 134</strain>
    </source>
</reference>
<dbReference type="Proteomes" id="UP000000849">
    <property type="component" value="Chromosome"/>
</dbReference>
<name>D5UK44_CELFN</name>
<dbReference type="PANTHER" id="PTHR43442">
    <property type="entry name" value="GLUCONOKINASE-RELATED"/>
    <property type="match status" value="1"/>
</dbReference>
<dbReference type="RefSeq" id="WP_013116120.1">
    <property type="nucleotide sequence ID" value="NC_014151.1"/>
</dbReference>
<dbReference type="PANTHER" id="PTHR43442:SF3">
    <property type="entry name" value="GLUCONOKINASE-RELATED"/>
    <property type="match status" value="1"/>
</dbReference>
<evidence type="ECO:0000256" key="4">
    <source>
        <dbReference type="ARBA" id="ARBA00022679"/>
    </source>
</evidence>
<evidence type="ECO:0000256" key="5">
    <source>
        <dbReference type="ARBA" id="ARBA00022741"/>
    </source>
</evidence>
<proteinExistence type="inferred from homology"/>
<accession>D5UK44</accession>
<dbReference type="eggNOG" id="COG3265">
    <property type="taxonomic scope" value="Bacteria"/>
</dbReference>
<dbReference type="GO" id="GO:0005524">
    <property type="term" value="F:ATP binding"/>
    <property type="evidence" value="ECO:0007669"/>
    <property type="project" value="UniProtKB-KW"/>
</dbReference>
<dbReference type="HOGENOM" id="CLU_077168_4_1_11"/>
<evidence type="ECO:0000256" key="8">
    <source>
        <dbReference type="ARBA" id="ARBA00048090"/>
    </source>
</evidence>
<sequence>MTATGHPTTRAAASRPGRAAVPRVVVMGVAGCGKSTVGSTLARLLGVPFLDSDALHPPANVARMSRGVPLTDDERAPWLAAVGAEIAAAPDGLVVACSALRRRYRDALRTAAPGTVFVHLTGTRDLLAARMTARLDRFMPPALLDSQLATLEPLETDERGWSLSVTWPPDELAASAAERVLTA</sequence>
<dbReference type="STRING" id="446466.Cfla_0876"/>
<keyword evidence="11" id="KW-1185">Reference proteome</keyword>
<dbReference type="GO" id="GO:0046316">
    <property type="term" value="F:gluconokinase activity"/>
    <property type="evidence" value="ECO:0007669"/>
    <property type="project" value="UniProtKB-EC"/>
</dbReference>
<evidence type="ECO:0000313" key="11">
    <source>
        <dbReference type="Proteomes" id="UP000000849"/>
    </source>
</evidence>
<dbReference type="GO" id="GO:0005737">
    <property type="term" value="C:cytoplasm"/>
    <property type="evidence" value="ECO:0007669"/>
    <property type="project" value="TreeGrafter"/>
</dbReference>
<dbReference type="CDD" id="cd02021">
    <property type="entry name" value="GntK"/>
    <property type="match status" value="1"/>
</dbReference>
<evidence type="ECO:0000256" key="7">
    <source>
        <dbReference type="ARBA" id="ARBA00022840"/>
    </source>
</evidence>
<comment type="pathway">
    <text evidence="1">Carbohydrate acid metabolism.</text>
</comment>
<keyword evidence="5 9" id="KW-0547">Nucleotide-binding</keyword>
<evidence type="ECO:0000256" key="3">
    <source>
        <dbReference type="ARBA" id="ARBA00012054"/>
    </source>
</evidence>
<keyword evidence="7 9" id="KW-0067">ATP-binding</keyword>
<dbReference type="Gene3D" id="3.40.50.300">
    <property type="entry name" value="P-loop containing nucleotide triphosphate hydrolases"/>
    <property type="match status" value="1"/>
</dbReference>
<gene>
    <name evidence="10" type="ordered locus">Cfla_0876</name>
</gene>
<evidence type="ECO:0000256" key="6">
    <source>
        <dbReference type="ARBA" id="ARBA00022777"/>
    </source>
</evidence>
<dbReference type="EMBL" id="CP001964">
    <property type="protein sequence ID" value="ADG73786.1"/>
    <property type="molecule type" value="Genomic_DNA"/>
</dbReference>
<comment type="similarity">
    <text evidence="2 9">Belongs to the gluconokinase GntK/GntV family.</text>
</comment>
<evidence type="ECO:0000256" key="1">
    <source>
        <dbReference type="ARBA" id="ARBA00004761"/>
    </source>
</evidence>
<comment type="catalytic activity">
    <reaction evidence="8 9">
        <text>D-gluconate + ATP = 6-phospho-D-gluconate + ADP + H(+)</text>
        <dbReference type="Rhea" id="RHEA:19433"/>
        <dbReference type="ChEBI" id="CHEBI:15378"/>
        <dbReference type="ChEBI" id="CHEBI:18391"/>
        <dbReference type="ChEBI" id="CHEBI:30616"/>
        <dbReference type="ChEBI" id="CHEBI:58759"/>
        <dbReference type="ChEBI" id="CHEBI:456216"/>
        <dbReference type="EC" id="2.7.1.12"/>
    </reaction>
</comment>
<evidence type="ECO:0000256" key="2">
    <source>
        <dbReference type="ARBA" id="ARBA00008420"/>
    </source>
</evidence>
<dbReference type="InterPro" id="IPR027417">
    <property type="entry name" value="P-loop_NTPase"/>
</dbReference>
<dbReference type="KEGG" id="cfl:Cfla_0876"/>
<dbReference type="InterPro" id="IPR031322">
    <property type="entry name" value="Shikimate/glucono_kinase"/>
</dbReference>
<organism evidence="10 11">
    <name type="scientific">Cellulomonas flavigena (strain ATCC 482 / DSM 20109 / BCRC 11376 / JCM 18109 / NBRC 3775 / NCIMB 8073 / NRS 134)</name>
    <dbReference type="NCBI Taxonomy" id="446466"/>
    <lineage>
        <taxon>Bacteria</taxon>
        <taxon>Bacillati</taxon>
        <taxon>Actinomycetota</taxon>
        <taxon>Actinomycetes</taxon>
        <taxon>Micrococcales</taxon>
        <taxon>Cellulomonadaceae</taxon>
        <taxon>Cellulomonas</taxon>
    </lineage>
</organism>